<dbReference type="CDD" id="cd02440">
    <property type="entry name" value="AdoMet_MTases"/>
    <property type="match status" value="1"/>
</dbReference>
<dbReference type="Proteomes" id="UP001501323">
    <property type="component" value="Unassembled WGS sequence"/>
</dbReference>
<gene>
    <name evidence="3" type="ORF">GCM10023332_01460</name>
</gene>
<protein>
    <recommendedName>
        <fullName evidence="2">Methyltransferase type 12 domain-containing protein</fullName>
    </recommendedName>
</protein>
<dbReference type="PANTHER" id="PTHR43861">
    <property type="entry name" value="TRANS-ACONITATE 2-METHYLTRANSFERASE-RELATED"/>
    <property type="match status" value="1"/>
</dbReference>
<reference evidence="4" key="1">
    <citation type="journal article" date="2019" name="Int. J. Syst. Evol. Microbiol.">
        <title>The Global Catalogue of Microorganisms (GCM) 10K type strain sequencing project: providing services to taxonomists for standard genome sequencing and annotation.</title>
        <authorList>
            <consortium name="The Broad Institute Genomics Platform"/>
            <consortium name="The Broad Institute Genome Sequencing Center for Infectious Disease"/>
            <person name="Wu L."/>
            <person name="Ma J."/>
        </authorList>
    </citation>
    <scope>NUCLEOTIDE SEQUENCE [LARGE SCALE GENOMIC DNA]</scope>
    <source>
        <strain evidence="4">JCM 18392</strain>
    </source>
</reference>
<dbReference type="InterPro" id="IPR029063">
    <property type="entry name" value="SAM-dependent_MTases_sf"/>
</dbReference>
<dbReference type="Gene3D" id="3.40.50.150">
    <property type="entry name" value="Vaccinia Virus protein VP39"/>
    <property type="match status" value="1"/>
</dbReference>
<dbReference type="EMBL" id="BAABJY010000001">
    <property type="protein sequence ID" value="GAA4853994.1"/>
    <property type="molecule type" value="Genomic_DNA"/>
</dbReference>
<feature type="region of interest" description="Disordered" evidence="1">
    <location>
        <begin position="446"/>
        <end position="469"/>
    </location>
</feature>
<comment type="caution">
    <text evidence="3">The sequence shown here is derived from an EMBL/GenBank/DDBJ whole genome shotgun (WGS) entry which is preliminary data.</text>
</comment>
<feature type="domain" description="Methyltransferase type 12" evidence="2">
    <location>
        <begin position="52"/>
        <end position="150"/>
    </location>
</feature>
<evidence type="ECO:0000313" key="3">
    <source>
        <dbReference type="EMBL" id="GAA4853994.1"/>
    </source>
</evidence>
<accession>A0ABP9DN05</accession>
<dbReference type="Pfam" id="PF08242">
    <property type="entry name" value="Methyltransf_12"/>
    <property type="match status" value="1"/>
</dbReference>
<organism evidence="3 4">
    <name type="scientific">Luteimonas vadosa</name>
    <dbReference type="NCBI Taxonomy" id="1165507"/>
    <lineage>
        <taxon>Bacteria</taxon>
        <taxon>Pseudomonadati</taxon>
        <taxon>Pseudomonadota</taxon>
        <taxon>Gammaproteobacteria</taxon>
        <taxon>Lysobacterales</taxon>
        <taxon>Lysobacteraceae</taxon>
        <taxon>Luteimonas</taxon>
    </lineage>
</organism>
<dbReference type="RefSeq" id="WP_345293585.1">
    <property type="nucleotide sequence ID" value="NZ_BAABJY010000001.1"/>
</dbReference>
<proteinExistence type="predicted"/>
<dbReference type="InterPro" id="IPR013217">
    <property type="entry name" value="Methyltransf_12"/>
</dbReference>
<evidence type="ECO:0000313" key="4">
    <source>
        <dbReference type="Proteomes" id="UP001501323"/>
    </source>
</evidence>
<keyword evidence="4" id="KW-1185">Reference proteome</keyword>
<dbReference type="SUPFAM" id="SSF53335">
    <property type="entry name" value="S-adenosyl-L-methionine-dependent methyltransferases"/>
    <property type="match status" value="1"/>
</dbReference>
<name>A0ABP9DN05_9GAMM</name>
<sequence length="469" mass="50423">MVSFLPPGAETALDAIDYDTVYKVDALSSDRLYAQCRRFLGDLLPARVDSYLEVGAGTGLFTLGYLSAARPQRALITDISPKMLDVCRQRLASRAIAEESEVSYALWDGTVNCFAPGTFDLITGFSVLHHILDYQDTLAILQKALAPGGRAIFLEPSAAFHRALVDLVAEVNSALPIGVGGWTTDHQAQVAAWIAENYVNIKYPGDGLALELREDKHLFDPAALHKAAANAGFGQLRIIPFADEQEAWSALSVYAGQLGLPPECHRLFLARCAAMMPGPFAYLSAADRAPSFLLVFQQEAAPDELAPTGPRASGPVFRHPCPHFRYDIAVEVREGAAGDSTQAQVTASGWVLGDAEVQYVQLERIGTARFPVAGMRLDVATIMNADRRYPPARAMCSGLNKTREQYIEGLPGDAIRVIIATVDGGRHEIGRIPPGQATARITSLVSPPADMEADPGAMEGHPGDAGERS</sequence>
<evidence type="ECO:0000259" key="2">
    <source>
        <dbReference type="Pfam" id="PF08242"/>
    </source>
</evidence>
<evidence type="ECO:0000256" key="1">
    <source>
        <dbReference type="SAM" id="MobiDB-lite"/>
    </source>
</evidence>